<sequence>MQSAITKLEHHDSPLPAMRGASPGRYPSSSPEPGSQSPDGRSSTSPGRSPCLCSVCGKRYKHRSCLHKHLWEHHDAWEECLKYNLTKHQQVQMMEAAQVLVDMMGVKAA</sequence>
<evidence type="ECO:0000259" key="2">
    <source>
        <dbReference type="PROSITE" id="PS00028"/>
    </source>
</evidence>
<dbReference type="Proteomes" id="UP001140217">
    <property type="component" value="Unassembled WGS sequence"/>
</dbReference>
<dbReference type="InterPro" id="IPR036236">
    <property type="entry name" value="Znf_C2H2_sf"/>
</dbReference>
<dbReference type="EMBL" id="JANBUL010000201">
    <property type="protein sequence ID" value="KAJ2778960.1"/>
    <property type="molecule type" value="Genomic_DNA"/>
</dbReference>
<gene>
    <name evidence="3" type="ORF">H4R18_004294</name>
</gene>
<dbReference type="AlphaFoldDB" id="A0A9W8HCN8"/>
<dbReference type="OrthoDB" id="2152896at2759"/>
<feature type="domain" description="C2H2-type" evidence="2">
    <location>
        <begin position="51"/>
        <end position="74"/>
    </location>
</feature>
<organism evidence="3 4">
    <name type="scientific">Coemansia javaensis</name>
    <dbReference type="NCBI Taxonomy" id="2761396"/>
    <lineage>
        <taxon>Eukaryota</taxon>
        <taxon>Fungi</taxon>
        <taxon>Fungi incertae sedis</taxon>
        <taxon>Zoopagomycota</taxon>
        <taxon>Kickxellomycotina</taxon>
        <taxon>Kickxellomycetes</taxon>
        <taxon>Kickxellales</taxon>
        <taxon>Kickxellaceae</taxon>
        <taxon>Coemansia</taxon>
    </lineage>
</organism>
<reference evidence="3" key="1">
    <citation type="submission" date="2022-07" db="EMBL/GenBank/DDBJ databases">
        <title>Phylogenomic reconstructions and comparative analyses of Kickxellomycotina fungi.</title>
        <authorList>
            <person name="Reynolds N.K."/>
            <person name="Stajich J.E."/>
            <person name="Barry K."/>
            <person name="Grigoriev I.V."/>
            <person name="Crous P."/>
            <person name="Smith M.E."/>
        </authorList>
    </citation>
    <scope>NUCLEOTIDE SEQUENCE</scope>
    <source>
        <strain evidence="3">NBRC 105414</strain>
    </source>
</reference>
<name>A0A9W8HCN8_9FUNG</name>
<feature type="compositionally biased region" description="Low complexity" evidence="1">
    <location>
        <begin position="27"/>
        <end position="38"/>
    </location>
</feature>
<comment type="caution">
    <text evidence="3">The sequence shown here is derived from an EMBL/GenBank/DDBJ whole genome shotgun (WGS) entry which is preliminary data.</text>
</comment>
<proteinExistence type="predicted"/>
<feature type="region of interest" description="Disordered" evidence="1">
    <location>
        <begin position="1"/>
        <end position="49"/>
    </location>
</feature>
<evidence type="ECO:0000313" key="4">
    <source>
        <dbReference type="Proteomes" id="UP001140217"/>
    </source>
</evidence>
<evidence type="ECO:0000256" key="1">
    <source>
        <dbReference type="SAM" id="MobiDB-lite"/>
    </source>
</evidence>
<dbReference type="InterPro" id="IPR013087">
    <property type="entry name" value="Znf_C2H2_type"/>
</dbReference>
<accession>A0A9W8HCN8</accession>
<dbReference type="PROSITE" id="PS00028">
    <property type="entry name" value="ZINC_FINGER_C2H2_1"/>
    <property type="match status" value="1"/>
</dbReference>
<keyword evidence="4" id="KW-1185">Reference proteome</keyword>
<evidence type="ECO:0000313" key="3">
    <source>
        <dbReference type="EMBL" id="KAJ2778960.1"/>
    </source>
</evidence>
<protein>
    <recommendedName>
        <fullName evidence="2">C2H2-type domain-containing protein</fullName>
    </recommendedName>
</protein>
<dbReference type="SUPFAM" id="SSF57667">
    <property type="entry name" value="beta-beta-alpha zinc fingers"/>
    <property type="match status" value="1"/>
</dbReference>